<keyword evidence="6 17" id="KW-0547">Nucleotide-binding</keyword>
<dbReference type="InterPro" id="IPR017953">
    <property type="entry name" value="Carbohydrate_kinase_pred_CS"/>
</dbReference>
<evidence type="ECO:0000256" key="6">
    <source>
        <dbReference type="ARBA" id="ARBA00022741"/>
    </source>
</evidence>
<dbReference type="GO" id="GO:0046872">
    <property type="term" value="F:metal ion binding"/>
    <property type="evidence" value="ECO:0007669"/>
    <property type="project" value="UniProtKB-UniRule"/>
</dbReference>
<sequence>MQKLFEEVATLDKRCYEEFFLNEDILMEHAANGIAEYIRSKFSKGAKVLFACGSGNNGADGIACARLLHVEYDVSIFYAKKPSSKMALLQEERAKSIGVKESKKLEDCDVLVDAIVGTGFSGELSDNLKNIISEMNSSNAFKIACDIPSAFKFRADVTLTMGALKRNMFLDSVKEFIGEIRVLNLGLSRELYEKSSNWNLLDLDDLTLPFRTKEDSHKGSYGHLALACGDKSGAGIISALSALRFGSGLVTLVGFEDINIPHTIMYSHEVPKNATAIAIGMGLGEEFSDKELAKFLDNELPLIADADIFYMSIISDILKRKNVVITPHVKEFISLLKITKIADISVEELQKNRFKYVEDFCKVFPHVTLILKGANVIIANGNKFYINPHGTSALAKGGSGDVLSGLVGSLLAQGHDCFFAAINGSLAHVKLALNYNGSNFSLTPDDLIEGIGKL</sequence>
<dbReference type="PROSITE" id="PS51385">
    <property type="entry name" value="YJEF_N"/>
    <property type="match status" value="1"/>
</dbReference>
<evidence type="ECO:0000256" key="4">
    <source>
        <dbReference type="ARBA" id="ARBA00009524"/>
    </source>
</evidence>
<evidence type="ECO:0000256" key="12">
    <source>
        <dbReference type="ARBA" id="ARBA00023239"/>
    </source>
</evidence>
<evidence type="ECO:0000256" key="17">
    <source>
        <dbReference type="HAMAP-Rule" id="MF_01965"/>
    </source>
</evidence>
<name>A0A7S7LWR0_9BACT</name>
<dbReference type="NCBIfam" id="TIGR00197">
    <property type="entry name" value="yjeF_nterm"/>
    <property type="match status" value="1"/>
</dbReference>
<dbReference type="Pfam" id="PF01256">
    <property type="entry name" value="Carb_kinase"/>
    <property type="match status" value="1"/>
</dbReference>
<feature type="binding site" evidence="17">
    <location>
        <position position="401"/>
    </location>
    <ligand>
        <name>(6S)-NADPHX</name>
        <dbReference type="ChEBI" id="CHEBI:64076"/>
    </ligand>
</feature>
<dbReference type="EC" id="5.1.99.6" evidence="19"/>
<evidence type="ECO:0000256" key="5">
    <source>
        <dbReference type="ARBA" id="ARBA00022723"/>
    </source>
</evidence>
<comment type="catalytic activity">
    <reaction evidence="1 18 19">
        <text>(6R)-NADHX = (6S)-NADHX</text>
        <dbReference type="Rhea" id="RHEA:32215"/>
        <dbReference type="ChEBI" id="CHEBI:64074"/>
        <dbReference type="ChEBI" id="CHEBI:64075"/>
        <dbReference type="EC" id="5.1.99.6"/>
    </reaction>
</comment>
<dbReference type="GO" id="GO:0110051">
    <property type="term" value="P:metabolite repair"/>
    <property type="evidence" value="ECO:0007669"/>
    <property type="project" value="TreeGrafter"/>
</dbReference>
<feature type="binding site" evidence="17">
    <location>
        <position position="328"/>
    </location>
    <ligand>
        <name>(6S)-NADPHX</name>
        <dbReference type="ChEBI" id="CHEBI:64076"/>
    </ligand>
</feature>
<keyword evidence="23" id="KW-1185">Reference proteome</keyword>
<dbReference type="SUPFAM" id="SSF53613">
    <property type="entry name" value="Ribokinase-like"/>
    <property type="match status" value="1"/>
</dbReference>
<comment type="catalytic activity">
    <reaction evidence="16 17 19">
        <text>(6S)-NADPHX + ADP = AMP + phosphate + NADPH + H(+)</text>
        <dbReference type="Rhea" id="RHEA:32235"/>
        <dbReference type="ChEBI" id="CHEBI:15378"/>
        <dbReference type="ChEBI" id="CHEBI:43474"/>
        <dbReference type="ChEBI" id="CHEBI:57783"/>
        <dbReference type="ChEBI" id="CHEBI:64076"/>
        <dbReference type="ChEBI" id="CHEBI:456215"/>
        <dbReference type="ChEBI" id="CHEBI:456216"/>
        <dbReference type="EC" id="4.2.1.136"/>
    </reaction>
</comment>
<feature type="binding site" evidence="18">
    <location>
        <begin position="117"/>
        <end position="123"/>
    </location>
    <ligand>
        <name>(6S)-NADPHX</name>
        <dbReference type="ChEBI" id="CHEBI:64076"/>
    </ligand>
</feature>
<evidence type="ECO:0000256" key="15">
    <source>
        <dbReference type="ARBA" id="ARBA00048238"/>
    </source>
</evidence>
<feature type="binding site" evidence="17">
    <location>
        <position position="234"/>
    </location>
    <ligand>
        <name>(6S)-NADPHX</name>
        <dbReference type="ChEBI" id="CHEBI:64076"/>
    </ligand>
</feature>
<evidence type="ECO:0000256" key="2">
    <source>
        <dbReference type="ARBA" id="ARBA00000909"/>
    </source>
</evidence>
<gene>
    <name evidence="17" type="primary">nnrD</name>
    <name evidence="18" type="synonym">nnrE</name>
    <name evidence="22" type="ORF">HUE88_13035</name>
</gene>
<evidence type="ECO:0000313" key="22">
    <source>
        <dbReference type="EMBL" id="QOY51994.1"/>
    </source>
</evidence>
<dbReference type="InterPro" id="IPR029056">
    <property type="entry name" value="Ribokinase-like"/>
</dbReference>
<dbReference type="KEGG" id="sbal:HUE88_13035"/>
<dbReference type="SUPFAM" id="SSF64153">
    <property type="entry name" value="YjeF N-terminal domain-like"/>
    <property type="match status" value="1"/>
</dbReference>
<dbReference type="RefSeq" id="WP_194369630.1">
    <property type="nucleotide sequence ID" value="NZ_CP054492.1"/>
</dbReference>
<evidence type="ECO:0000256" key="10">
    <source>
        <dbReference type="ARBA" id="ARBA00023027"/>
    </source>
</evidence>
<protein>
    <recommendedName>
        <fullName evidence="19">Bifunctional NAD(P)H-hydrate repair enzyme</fullName>
    </recommendedName>
    <alternativeName>
        <fullName evidence="19">Nicotinamide nucleotide repair protein</fullName>
    </alternativeName>
    <domain>
        <recommendedName>
            <fullName evidence="19">ADP-dependent (S)-NAD(P)H-hydrate dehydratase</fullName>
            <ecNumber evidence="19">4.2.1.136</ecNumber>
        </recommendedName>
        <alternativeName>
            <fullName evidence="19">ADP-dependent NAD(P)HX dehydratase</fullName>
        </alternativeName>
    </domain>
    <domain>
        <recommendedName>
            <fullName evidence="19">NAD(P)H-hydrate epimerase</fullName>
            <ecNumber evidence="19">5.1.99.6</ecNumber>
        </recommendedName>
    </domain>
</protein>
<comment type="function">
    <text evidence="14 19">Bifunctional enzyme that catalyzes the epimerization of the S- and R-forms of NAD(P)HX and the dehydration of the S-form of NAD(P)HX at the expense of ADP, which is converted to AMP. This allows the repair of both epimers of NAD(P)HX, a damaged form of NAD(P)H that is a result of enzymatic or heat-dependent hydration.</text>
</comment>
<evidence type="ECO:0000256" key="3">
    <source>
        <dbReference type="ARBA" id="ARBA00006001"/>
    </source>
</evidence>
<dbReference type="InterPro" id="IPR030677">
    <property type="entry name" value="Nnr"/>
</dbReference>
<evidence type="ECO:0000259" key="20">
    <source>
        <dbReference type="PROSITE" id="PS51383"/>
    </source>
</evidence>
<dbReference type="CDD" id="cd01171">
    <property type="entry name" value="YXKO-related"/>
    <property type="match status" value="1"/>
</dbReference>
<keyword evidence="10 17" id="KW-0520">NAD</keyword>
<dbReference type="AlphaFoldDB" id="A0A7S7LWR0"/>
<evidence type="ECO:0000256" key="14">
    <source>
        <dbReference type="ARBA" id="ARBA00025153"/>
    </source>
</evidence>
<keyword evidence="12 17" id="KW-0456">Lyase</keyword>
<dbReference type="Gene3D" id="3.40.50.10260">
    <property type="entry name" value="YjeF N-terminal domain"/>
    <property type="match status" value="1"/>
</dbReference>
<evidence type="ECO:0000256" key="16">
    <source>
        <dbReference type="ARBA" id="ARBA00049209"/>
    </source>
</evidence>
<evidence type="ECO:0000313" key="23">
    <source>
        <dbReference type="Proteomes" id="UP000593994"/>
    </source>
</evidence>
<comment type="function">
    <text evidence="17">Catalyzes the dehydration of the S-form of NAD(P)HX at the expense of ADP, which is converted to AMP. Together with NAD(P)HX epimerase, which catalyzes the epimerization of the S- and R-forms, the enzyme allows the repair of both epimers of NAD(P)HX, a damaged form of NAD(P)H that is a result of enzymatic or heat-dependent hydration.</text>
</comment>
<comment type="caution">
    <text evidence="17">Lacks conserved residue(s) required for the propagation of feature annotation.</text>
</comment>
<accession>A0A7S7LWR0</accession>
<keyword evidence="13" id="KW-0511">Multifunctional enzyme</keyword>
<dbReference type="InterPro" id="IPR000631">
    <property type="entry name" value="CARKD"/>
</dbReference>
<proteinExistence type="inferred from homology"/>
<organism evidence="22 23">
    <name type="scientific">Candidatus Sulfurimonas baltica</name>
    <dbReference type="NCBI Taxonomy" id="2740404"/>
    <lineage>
        <taxon>Bacteria</taxon>
        <taxon>Pseudomonadati</taxon>
        <taxon>Campylobacterota</taxon>
        <taxon>Epsilonproteobacteria</taxon>
        <taxon>Campylobacterales</taxon>
        <taxon>Sulfurimonadaceae</taxon>
        <taxon>Sulfurimonas</taxon>
    </lineage>
</organism>
<dbReference type="HAMAP" id="MF_01965">
    <property type="entry name" value="NADHX_dehydratase"/>
    <property type="match status" value="1"/>
</dbReference>
<dbReference type="Pfam" id="PF03853">
    <property type="entry name" value="YjeF_N"/>
    <property type="match status" value="1"/>
</dbReference>
<dbReference type="GO" id="GO:0005524">
    <property type="term" value="F:ATP binding"/>
    <property type="evidence" value="ECO:0007669"/>
    <property type="project" value="UniProtKB-UniRule"/>
</dbReference>
<feature type="binding site" evidence="17">
    <location>
        <position position="400"/>
    </location>
    <ligand>
        <name>AMP</name>
        <dbReference type="ChEBI" id="CHEBI:456215"/>
    </ligand>
</feature>
<dbReference type="GO" id="GO:0052856">
    <property type="term" value="F:NAD(P)HX epimerase activity"/>
    <property type="evidence" value="ECO:0007669"/>
    <property type="project" value="UniProtKB-UniRule"/>
</dbReference>
<comment type="subunit">
    <text evidence="17">Homotetramer.</text>
</comment>
<feature type="domain" description="YjeF C-terminal" evidence="20">
    <location>
        <begin position="201"/>
        <end position="454"/>
    </location>
</feature>
<comment type="similarity">
    <text evidence="18">Belongs to the NnrE/AIBP family.</text>
</comment>
<dbReference type="EMBL" id="CP054492">
    <property type="protein sequence ID" value="QOY51994.1"/>
    <property type="molecule type" value="Genomic_DNA"/>
</dbReference>
<reference evidence="22 23" key="1">
    <citation type="submission" date="2020-05" db="EMBL/GenBank/DDBJ databases">
        <title>Sulfurimonas marisnigri, sp. nov., and Sulfurimonas baltica, sp. nov., manganese oxide reducing chemolithoautotrophs of the class Epsilonproteobacteria isolated from the pelagic redoxclines of the Black and Baltic Seas and emended description of the genus Sulfurimonas.</title>
        <authorList>
            <person name="Henkel J.V."/>
            <person name="Laudan C."/>
            <person name="Werner J."/>
            <person name="Neu T."/>
            <person name="Plewe S."/>
            <person name="Sproer C."/>
            <person name="Bunk B."/>
            <person name="Schulz-Vogt H.N."/>
        </authorList>
    </citation>
    <scope>NUCLEOTIDE SEQUENCE [LARGE SCALE GENOMIC DNA]</scope>
    <source>
        <strain evidence="22 23">GD2</strain>
    </source>
</reference>
<comment type="catalytic activity">
    <reaction evidence="2 18 19">
        <text>(6R)-NADPHX = (6S)-NADPHX</text>
        <dbReference type="Rhea" id="RHEA:32227"/>
        <dbReference type="ChEBI" id="CHEBI:64076"/>
        <dbReference type="ChEBI" id="CHEBI:64077"/>
        <dbReference type="EC" id="5.1.99.6"/>
    </reaction>
</comment>
<evidence type="ECO:0000256" key="13">
    <source>
        <dbReference type="ARBA" id="ARBA00023268"/>
    </source>
</evidence>
<dbReference type="HAMAP" id="MF_01966">
    <property type="entry name" value="NADHX_epimerase"/>
    <property type="match status" value="1"/>
</dbReference>
<dbReference type="EC" id="4.2.1.136" evidence="19"/>
<comment type="function">
    <text evidence="18">Catalyzes the epimerization of the S- and R-forms of NAD(P)HX, a damaged form of NAD(P)H that is a result of enzymatic or heat-dependent hydration. This is a prerequisite for the S-specific NAD(P)H-hydrate dehydratase to allow the repair of both epimers of NAD(P)HX.</text>
</comment>
<comment type="similarity">
    <text evidence="3 19">In the N-terminal section; belongs to the NnrE/AIBP family.</text>
</comment>
<evidence type="ECO:0000256" key="8">
    <source>
        <dbReference type="ARBA" id="ARBA00022857"/>
    </source>
</evidence>
<feature type="binding site" evidence="18">
    <location>
        <position position="113"/>
    </location>
    <ligand>
        <name>K(+)</name>
        <dbReference type="ChEBI" id="CHEBI:29103"/>
    </ligand>
</feature>
<comment type="similarity">
    <text evidence="4 19">In the C-terminal section; belongs to the NnrD/CARKD family.</text>
</comment>
<evidence type="ECO:0000256" key="19">
    <source>
        <dbReference type="PIRNR" id="PIRNR017184"/>
    </source>
</evidence>
<dbReference type="GO" id="GO:0052855">
    <property type="term" value="F:ADP-dependent NAD(P)H-hydrate dehydratase activity"/>
    <property type="evidence" value="ECO:0007669"/>
    <property type="project" value="UniProtKB-UniRule"/>
</dbReference>
<keyword evidence="11 18" id="KW-0413">Isomerase</keyword>
<feature type="binding site" evidence="18">
    <location>
        <position position="149"/>
    </location>
    <ligand>
        <name>K(+)</name>
        <dbReference type="ChEBI" id="CHEBI:29103"/>
    </ligand>
</feature>
<feature type="binding site" evidence="17">
    <location>
        <position position="282"/>
    </location>
    <ligand>
        <name>(6S)-NADPHX</name>
        <dbReference type="ChEBI" id="CHEBI:64076"/>
    </ligand>
</feature>
<dbReference type="PANTHER" id="PTHR12592">
    <property type="entry name" value="ATP-DEPENDENT (S)-NAD(P)H-HYDRATE DEHYDRATASE FAMILY MEMBER"/>
    <property type="match status" value="1"/>
</dbReference>
<dbReference type="PANTHER" id="PTHR12592:SF0">
    <property type="entry name" value="ATP-DEPENDENT (S)-NAD(P)H-HYDRATE DEHYDRATASE"/>
    <property type="match status" value="1"/>
</dbReference>
<evidence type="ECO:0000256" key="11">
    <source>
        <dbReference type="ARBA" id="ARBA00023235"/>
    </source>
</evidence>
<comment type="catalytic activity">
    <reaction evidence="15 17 19">
        <text>(6S)-NADHX + ADP = AMP + phosphate + NADH + H(+)</text>
        <dbReference type="Rhea" id="RHEA:32223"/>
        <dbReference type="ChEBI" id="CHEBI:15378"/>
        <dbReference type="ChEBI" id="CHEBI:43474"/>
        <dbReference type="ChEBI" id="CHEBI:57945"/>
        <dbReference type="ChEBI" id="CHEBI:64074"/>
        <dbReference type="ChEBI" id="CHEBI:456215"/>
        <dbReference type="ChEBI" id="CHEBI:456216"/>
        <dbReference type="EC" id="4.2.1.136"/>
    </reaction>
</comment>
<keyword evidence="5 18" id="KW-0479">Metal-binding</keyword>
<dbReference type="Proteomes" id="UP000593994">
    <property type="component" value="Chromosome"/>
</dbReference>
<dbReference type="PROSITE" id="PS51383">
    <property type="entry name" value="YJEF_C_3"/>
    <property type="match status" value="1"/>
</dbReference>
<keyword evidence="8 17" id="KW-0521">NADP</keyword>
<dbReference type="GO" id="GO:0046496">
    <property type="term" value="P:nicotinamide nucleotide metabolic process"/>
    <property type="evidence" value="ECO:0007669"/>
    <property type="project" value="UniProtKB-UniRule"/>
</dbReference>
<comment type="cofactor">
    <cofactor evidence="17">
        <name>Mg(2+)</name>
        <dbReference type="ChEBI" id="CHEBI:18420"/>
    </cofactor>
</comment>
<comment type="cofactor">
    <cofactor evidence="18 19">
        <name>K(+)</name>
        <dbReference type="ChEBI" id="CHEBI:29103"/>
    </cofactor>
    <text evidence="18 19">Binds 1 potassium ion per subunit.</text>
</comment>
<feature type="binding site" evidence="18">
    <location>
        <position position="146"/>
    </location>
    <ligand>
        <name>(6S)-NADPHX</name>
        <dbReference type="ChEBI" id="CHEBI:64076"/>
    </ligand>
</feature>
<dbReference type="InterPro" id="IPR004443">
    <property type="entry name" value="YjeF_N_dom"/>
</dbReference>
<feature type="binding site" evidence="18">
    <location>
        <begin position="56"/>
        <end position="60"/>
    </location>
    <ligand>
        <name>(6S)-NADPHX</name>
        <dbReference type="ChEBI" id="CHEBI:64076"/>
    </ligand>
</feature>
<feature type="domain" description="YjeF N-terminal" evidence="21">
    <location>
        <begin position="8"/>
        <end position="193"/>
    </location>
</feature>
<dbReference type="InterPro" id="IPR036652">
    <property type="entry name" value="YjeF_N_dom_sf"/>
</dbReference>
<keyword evidence="7 17" id="KW-0067">ATP-binding</keyword>
<evidence type="ECO:0000256" key="18">
    <source>
        <dbReference type="HAMAP-Rule" id="MF_01966"/>
    </source>
</evidence>
<evidence type="ECO:0000256" key="9">
    <source>
        <dbReference type="ARBA" id="ARBA00022958"/>
    </source>
</evidence>
<dbReference type="Gene3D" id="3.40.1190.20">
    <property type="match status" value="1"/>
</dbReference>
<evidence type="ECO:0000256" key="7">
    <source>
        <dbReference type="ARBA" id="ARBA00022840"/>
    </source>
</evidence>
<dbReference type="PIRSF" id="PIRSF017184">
    <property type="entry name" value="Nnr"/>
    <property type="match status" value="1"/>
</dbReference>
<evidence type="ECO:0000256" key="1">
    <source>
        <dbReference type="ARBA" id="ARBA00000013"/>
    </source>
</evidence>
<dbReference type="PROSITE" id="PS01050">
    <property type="entry name" value="YJEF_C_2"/>
    <property type="match status" value="1"/>
</dbReference>
<feature type="binding site" evidence="18">
    <location>
        <position position="57"/>
    </location>
    <ligand>
        <name>K(+)</name>
        <dbReference type="ChEBI" id="CHEBI:29103"/>
    </ligand>
</feature>
<dbReference type="NCBIfam" id="TIGR00196">
    <property type="entry name" value="yjeF_cterm"/>
    <property type="match status" value="1"/>
</dbReference>
<keyword evidence="9 18" id="KW-0630">Potassium</keyword>
<evidence type="ECO:0000259" key="21">
    <source>
        <dbReference type="PROSITE" id="PS51385"/>
    </source>
</evidence>
<comment type="similarity">
    <text evidence="17">Belongs to the NnrD/CARKD family.</text>
</comment>